<organism evidence="1 2">
    <name type="scientific">Pelodictyon luteolum</name>
    <dbReference type="NCBI Taxonomy" id="1100"/>
    <lineage>
        <taxon>Bacteria</taxon>
        <taxon>Pseudomonadati</taxon>
        <taxon>Chlorobiota</taxon>
        <taxon>Chlorobiia</taxon>
        <taxon>Chlorobiales</taxon>
        <taxon>Chlorobiaceae</taxon>
        <taxon>Chlorobium/Pelodictyon group</taxon>
        <taxon>Pelodictyon</taxon>
    </lineage>
</organism>
<evidence type="ECO:0008006" key="3">
    <source>
        <dbReference type="Google" id="ProtNLM"/>
    </source>
</evidence>
<evidence type="ECO:0000313" key="2">
    <source>
        <dbReference type="Proteomes" id="UP000076481"/>
    </source>
</evidence>
<name>A0A165M444_PELLU</name>
<dbReference type="InterPro" id="IPR027417">
    <property type="entry name" value="P-loop_NTPase"/>
</dbReference>
<dbReference type="PANTHER" id="PTHR43883">
    <property type="entry name" value="SLR0207 PROTEIN"/>
    <property type="match status" value="1"/>
</dbReference>
<dbReference type="Gene3D" id="3.40.50.300">
    <property type="entry name" value="P-loop containing nucleotide triphosphate hydrolases"/>
    <property type="match status" value="1"/>
</dbReference>
<dbReference type="InterPro" id="IPR052732">
    <property type="entry name" value="Cell-binding_unc_protein"/>
</dbReference>
<dbReference type="InterPro" id="IPR011009">
    <property type="entry name" value="Kinase-like_dom_sf"/>
</dbReference>
<dbReference type="Proteomes" id="UP000076481">
    <property type="component" value="Unassembled WGS sequence"/>
</dbReference>
<proteinExistence type="predicted"/>
<sequence length="516" mass="58268">MDRLPESLLDPHAYPHPTGAVELVETHISWVFLAGSYAYKIKKPVDLGFLDFSTLEKRWKCCKEELRLNRRLCRGIYLDVVPVVRREGRLHIGREGETADYAVKMVRFDRTQELDRMLRSGRLEQALVEHLASKVAAFHTSLDPLPPSTPYGTADTILTPMLENFSHLEPAATDAGEGALVEQLRTWTLKRHRELVAVFARRKAAGCIRRCHGDLHTGNMVLVDEEVEVFDCIEFSRLLSCIDVASDAAFLFMDLLHAERKDLAWCFLNRWMMETGDYDAMRVVRFYTLYRAMVRAKVRAIRYSQETGEARKLALQEHRSYIGFAGRCIEDEQPYLLITTGLSGSGKTTHAAALATTLGAVHVRSDVERKRLRGLKPLESSRELPESIYTTEMSRATYNRLLEAAEAALSGGYPVIADAAFLSKKDREEFTQLAASLGCPCRILAYEAPDEVLMERVRLRSERHSDASEAGEAVLLDQYARREGFSDKEELLLLKISTAGRMDPEAEGRLVTASLH</sequence>
<gene>
    <name evidence="1" type="ORF">A3K90_06115</name>
</gene>
<dbReference type="EMBL" id="LVWG01000018">
    <property type="protein sequence ID" value="KZK74790.1"/>
    <property type="molecule type" value="Genomic_DNA"/>
</dbReference>
<dbReference type="Pfam" id="PF13671">
    <property type="entry name" value="AAA_33"/>
    <property type="match status" value="1"/>
</dbReference>
<dbReference type="PANTHER" id="PTHR43883:SF1">
    <property type="entry name" value="GLUCONOKINASE"/>
    <property type="match status" value="1"/>
</dbReference>
<comment type="caution">
    <text evidence="1">The sequence shown here is derived from an EMBL/GenBank/DDBJ whole genome shotgun (WGS) entry which is preliminary data.</text>
</comment>
<dbReference type="RefSeq" id="WP_303681086.1">
    <property type="nucleotide sequence ID" value="NZ_LVWG01000018.1"/>
</dbReference>
<dbReference type="SUPFAM" id="SSF56112">
    <property type="entry name" value="Protein kinase-like (PK-like)"/>
    <property type="match status" value="1"/>
</dbReference>
<accession>A0A165M444</accession>
<protein>
    <recommendedName>
        <fullName evidence="3">Aminoglycoside phosphotransferase domain-containing protein</fullName>
    </recommendedName>
</protein>
<reference evidence="1 2" key="1">
    <citation type="submission" date="2016-03" db="EMBL/GenBank/DDBJ databases">
        <title>Speciation and ecological success in dimly lit waters: horizontal gene transfer in a green sulfur bacteria bloom unveiled by metagenomic assembly.</title>
        <authorList>
            <person name="Llorens-Mares T."/>
            <person name="Liu Z."/>
            <person name="Allen L.Z."/>
            <person name="Rusch D.B."/>
            <person name="Craig M.T."/>
            <person name="Dupont C.L."/>
            <person name="Bryant D.A."/>
            <person name="Casamayor E.O."/>
        </authorList>
    </citation>
    <scope>NUCLEOTIDE SEQUENCE [LARGE SCALE GENOMIC DNA]</scope>
    <source>
        <strain evidence="1">CIII</strain>
    </source>
</reference>
<dbReference type="SUPFAM" id="SSF52540">
    <property type="entry name" value="P-loop containing nucleoside triphosphate hydrolases"/>
    <property type="match status" value="1"/>
</dbReference>
<evidence type="ECO:0000313" key="1">
    <source>
        <dbReference type="EMBL" id="KZK74790.1"/>
    </source>
</evidence>
<dbReference type="AlphaFoldDB" id="A0A165M444"/>